<dbReference type="STRING" id="525909.Afer_1125"/>
<dbReference type="InterPro" id="IPR050923">
    <property type="entry name" value="Cell_Proc_Reg/RNA_Proc"/>
</dbReference>
<dbReference type="PROSITE" id="PS50006">
    <property type="entry name" value="FHA_DOMAIN"/>
    <property type="match status" value="1"/>
</dbReference>
<protein>
    <submittedName>
        <fullName evidence="3">FHA domain containing protein</fullName>
    </submittedName>
</protein>
<evidence type="ECO:0000259" key="2">
    <source>
        <dbReference type="PROSITE" id="PS50006"/>
    </source>
</evidence>
<dbReference type="InterPro" id="IPR000253">
    <property type="entry name" value="FHA_dom"/>
</dbReference>
<keyword evidence="4" id="KW-1185">Reference proteome</keyword>
<feature type="domain" description="FHA" evidence="2">
    <location>
        <begin position="89"/>
        <end position="138"/>
    </location>
</feature>
<dbReference type="Pfam" id="PF13240">
    <property type="entry name" value="Zn_Ribbon_1"/>
    <property type="match status" value="1"/>
</dbReference>
<dbReference type="PANTHER" id="PTHR23308">
    <property type="entry name" value="NUCLEAR INHIBITOR OF PROTEIN PHOSPHATASE-1"/>
    <property type="match status" value="1"/>
</dbReference>
<dbReference type="Gene3D" id="2.60.200.20">
    <property type="match status" value="1"/>
</dbReference>
<organism evidence="3 4">
    <name type="scientific">Acidimicrobium ferrooxidans (strain DSM 10331 / JCM 15462 / NBRC 103882 / ICP)</name>
    <dbReference type="NCBI Taxonomy" id="525909"/>
    <lineage>
        <taxon>Bacteria</taxon>
        <taxon>Bacillati</taxon>
        <taxon>Actinomycetota</taxon>
        <taxon>Acidimicrobiia</taxon>
        <taxon>Acidimicrobiales</taxon>
        <taxon>Acidimicrobiaceae</taxon>
        <taxon>Acidimicrobium</taxon>
    </lineage>
</organism>
<reference evidence="3 4" key="1">
    <citation type="journal article" date="2009" name="Stand. Genomic Sci.">
        <title>Complete genome sequence of Acidimicrobium ferrooxidans type strain (ICP).</title>
        <authorList>
            <person name="Clum A."/>
            <person name="Nolan M."/>
            <person name="Lang E."/>
            <person name="Glavina Del Rio T."/>
            <person name="Tice H."/>
            <person name="Copeland A."/>
            <person name="Cheng J.F."/>
            <person name="Lucas S."/>
            <person name="Chen F."/>
            <person name="Bruce D."/>
            <person name="Goodwin L."/>
            <person name="Pitluck S."/>
            <person name="Ivanova N."/>
            <person name="Mavrommatis K."/>
            <person name="Mikhailova N."/>
            <person name="Pati A."/>
            <person name="Chen A."/>
            <person name="Palaniappan K."/>
            <person name="Goker M."/>
            <person name="Spring S."/>
            <person name="Land M."/>
            <person name="Hauser L."/>
            <person name="Chang Y.J."/>
            <person name="Jeffries C.C."/>
            <person name="Chain P."/>
            <person name="Bristow J."/>
            <person name="Eisen J.A."/>
            <person name="Markowitz V."/>
            <person name="Hugenholtz P."/>
            <person name="Kyrpides N.C."/>
            <person name="Klenk H.P."/>
            <person name="Lapidus A."/>
        </authorList>
    </citation>
    <scope>NUCLEOTIDE SEQUENCE [LARGE SCALE GENOMIC DNA]</scope>
    <source>
        <strain evidence="4">DSM 10331 / JCM 15462 / NBRC 103882 / ICP</strain>
    </source>
</reference>
<accession>C7LZA0</accession>
<dbReference type="InterPro" id="IPR026870">
    <property type="entry name" value="Zinc_ribbon_dom"/>
</dbReference>
<dbReference type="AlphaFoldDB" id="C7LZA0"/>
<dbReference type="OrthoDB" id="9815925at2"/>
<dbReference type="HOGENOM" id="CLU_108862_0_0_11"/>
<dbReference type="SUPFAM" id="SSF49879">
    <property type="entry name" value="SMAD/FHA domain"/>
    <property type="match status" value="1"/>
</dbReference>
<name>C7LZA0_ACIFD</name>
<proteinExistence type="predicted"/>
<dbReference type="Pfam" id="PF00498">
    <property type="entry name" value="FHA"/>
    <property type="match status" value="1"/>
</dbReference>
<dbReference type="SMART" id="SM00240">
    <property type="entry name" value="FHA"/>
    <property type="match status" value="1"/>
</dbReference>
<sequence>MSEGDVVSEGGASCPVCGAPLPAGSHFCPRCGAAITDDDRGDVTGTLAIDAIEHLAEEAPSGPTTTTPVLLLRSGPQAGSWFALDRDVVTVGRHPDSDVFLNDVTVSRRHAEIRREGDAYVLYDAGSLNGTYVNHERHERAPLHHGAEIQIGRFRFTFFVPETA</sequence>
<evidence type="ECO:0000313" key="4">
    <source>
        <dbReference type="Proteomes" id="UP000000771"/>
    </source>
</evidence>
<evidence type="ECO:0000256" key="1">
    <source>
        <dbReference type="ARBA" id="ARBA00022553"/>
    </source>
</evidence>
<dbReference type="KEGG" id="afo:Afer_1125"/>
<dbReference type="Proteomes" id="UP000000771">
    <property type="component" value="Chromosome"/>
</dbReference>
<dbReference type="eggNOG" id="COG1716">
    <property type="taxonomic scope" value="Bacteria"/>
</dbReference>
<gene>
    <name evidence="3" type="ordered locus">Afer_1125</name>
</gene>
<dbReference type="InterPro" id="IPR008984">
    <property type="entry name" value="SMAD_FHA_dom_sf"/>
</dbReference>
<evidence type="ECO:0000313" key="3">
    <source>
        <dbReference type="EMBL" id="ACU54058.1"/>
    </source>
</evidence>
<keyword evidence="1" id="KW-0597">Phosphoprotein</keyword>
<dbReference type="EMBL" id="CP001631">
    <property type="protein sequence ID" value="ACU54058.1"/>
    <property type="molecule type" value="Genomic_DNA"/>
</dbReference>